<reference evidence="2 3" key="1">
    <citation type="submission" date="2021-03" db="EMBL/GenBank/DDBJ databases">
        <title>Sequencing the genomes of 1000 actinobacteria strains.</title>
        <authorList>
            <person name="Klenk H.-P."/>
        </authorList>
    </citation>
    <scope>NUCLEOTIDE SEQUENCE [LARGE SCALE GENOMIC DNA]</scope>
    <source>
        <strain evidence="2 3">DSM 45516</strain>
    </source>
</reference>
<dbReference type="EMBL" id="JAGGMR010000001">
    <property type="protein sequence ID" value="MBP2191989.1"/>
    <property type="molecule type" value="Genomic_DNA"/>
</dbReference>
<proteinExistence type="predicted"/>
<gene>
    <name evidence="2" type="ORF">BJ987_004890</name>
</gene>
<accession>A0ABS4QJV3</accession>
<dbReference type="InterPro" id="IPR045760">
    <property type="entry name" value="DAP_DH_C"/>
</dbReference>
<evidence type="ECO:0000259" key="1">
    <source>
        <dbReference type="Pfam" id="PF19328"/>
    </source>
</evidence>
<keyword evidence="2" id="KW-0560">Oxidoreductase</keyword>
<dbReference type="Pfam" id="PF19328">
    <property type="entry name" value="DAP_DH_C"/>
    <property type="match status" value="1"/>
</dbReference>
<evidence type="ECO:0000313" key="2">
    <source>
        <dbReference type="EMBL" id="MBP2191989.1"/>
    </source>
</evidence>
<organism evidence="2 3">
    <name type="scientific">Nocardia goodfellowii</name>
    <dbReference type="NCBI Taxonomy" id="882446"/>
    <lineage>
        <taxon>Bacteria</taxon>
        <taxon>Bacillati</taxon>
        <taxon>Actinomycetota</taxon>
        <taxon>Actinomycetes</taxon>
        <taxon>Mycobacteriales</taxon>
        <taxon>Nocardiaceae</taxon>
        <taxon>Nocardia</taxon>
    </lineage>
</organism>
<keyword evidence="3" id="KW-1185">Reference proteome</keyword>
<dbReference type="Proteomes" id="UP001519325">
    <property type="component" value="Unassembled WGS sequence"/>
</dbReference>
<dbReference type="SUPFAM" id="SSF51735">
    <property type="entry name" value="NAD(P)-binding Rossmann-fold domains"/>
    <property type="match status" value="1"/>
</dbReference>
<dbReference type="Gene3D" id="3.40.50.720">
    <property type="entry name" value="NAD(P)-binding Rossmann-like Domain"/>
    <property type="match status" value="1"/>
</dbReference>
<comment type="caution">
    <text evidence="2">The sequence shown here is derived from an EMBL/GenBank/DDBJ whole genome shotgun (WGS) entry which is preliminary data.</text>
</comment>
<dbReference type="GO" id="GO:0008839">
    <property type="term" value="F:4-hydroxy-tetrahydrodipicolinate reductase"/>
    <property type="evidence" value="ECO:0007669"/>
    <property type="project" value="UniProtKB-EC"/>
</dbReference>
<evidence type="ECO:0000313" key="3">
    <source>
        <dbReference type="Proteomes" id="UP001519325"/>
    </source>
</evidence>
<protein>
    <submittedName>
        <fullName evidence="2">4-hydroxy-tetrahydrodipicolinate reductase</fullName>
        <ecNumber evidence="2">1.17.1.8</ecNumber>
    </submittedName>
</protein>
<feature type="domain" description="2,4-diaminopentanoate dehydrogenase C-terminal" evidence="1">
    <location>
        <begin position="140"/>
        <end position="340"/>
    </location>
</feature>
<dbReference type="RefSeq" id="WP_209894439.1">
    <property type="nucleotide sequence ID" value="NZ_JAGGMR010000001.1"/>
</dbReference>
<sequence>MTTTAGPYRVAQWATGTIGMRSLRAVLEHPDLALAGVYSHSAAKIGRDAGELCGLPATGIRATNDVEAIGELGVDCVLYMPRAFDQREVIALLTAGTNVVTTCGLFHHPPSMDPALRERIETACSTGNSSIHSTGSSPGFITEALPLVLASVQRRVDSLTIDEYADLSQRHSPEMLFQVMGFGQAPAAFDQARADYLGASFGPSLRLLADAFGIPVESVTAHGRTATARRRTSIAAGTIEAGTVAAQQITVTARSRGSAALCFRATWYCTTDIDAEWHLRETGWHLDVAGDAPLDIDIRFPFPLSRMAEISPGYTANRAVNAVPALCAAPPGIRTTLDLPHFVGAR</sequence>
<dbReference type="EC" id="1.17.1.8" evidence="2"/>
<dbReference type="InterPro" id="IPR036291">
    <property type="entry name" value="NAD(P)-bd_dom_sf"/>
</dbReference>
<dbReference type="CDD" id="cd24146">
    <property type="entry name" value="nat-AmDH_N_like"/>
    <property type="match status" value="1"/>
</dbReference>
<name>A0ABS4QJV3_9NOCA</name>